<organism evidence="1 2">
    <name type="scientific">Paenibacillus arenilitoris</name>
    <dbReference type="NCBI Taxonomy" id="2772299"/>
    <lineage>
        <taxon>Bacteria</taxon>
        <taxon>Bacillati</taxon>
        <taxon>Bacillota</taxon>
        <taxon>Bacilli</taxon>
        <taxon>Bacillales</taxon>
        <taxon>Paenibacillaceae</taxon>
        <taxon>Paenibacillus</taxon>
    </lineage>
</organism>
<keyword evidence="2" id="KW-1185">Reference proteome</keyword>
<name>A0A927CME8_9BACL</name>
<dbReference type="RefSeq" id="WP_190862426.1">
    <property type="nucleotide sequence ID" value="NZ_JACXIY010000017.1"/>
</dbReference>
<gene>
    <name evidence="1" type="ORF">IDH41_15130</name>
</gene>
<dbReference type="AlphaFoldDB" id="A0A927CME8"/>
<sequence length="163" mass="18024">MGKGAIIVWLLLLLAACGTPKQETPLDYAGQVGSTDLSGERVIGIELGDSEASVMDLRGKPNRTVQMDSFEVWEYGDANYTMSDGRVISYVISYAATRNGIKVGDTMQSVRDKYGDAYYNRTYDNISYMGYIDKEKRWVLEFVASGDVVTGIVIGELSLFEDD</sequence>
<protein>
    <recommendedName>
        <fullName evidence="3">DUF4309 domain-containing protein</fullName>
    </recommendedName>
</protein>
<dbReference type="PROSITE" id="PS51257">
    <property type="entry name" value="PROKAR_LIPOPROTEIN"/>
    <property type="match status" value="1"/>
</dbReference>
<evidence type="ECO:0000313" key="2">
    <source>
        <dbReference type="Proteomes" id="UP000632125"/>
    </source>
</evidence>
<dbReference type="EMBL" id="JACXIY010000017">
    <property type="protein sequence ID" value="MBD2869922.1"/>
    <property type="molecule type" value="Genomic_DNA"/>
</dbReference>
<evidence type="ECO:0008006" key="3">
    <source>
        <dbReference type="Google" id="ProtNLM"/>
    </source>
</evidence>
<evidence type="ECO:0000313" key="1">
    <source>
        <dbReference type="EMBL" id="MBD2869922.1"/>
    </source>
</evidence>
<dbReference type="Proteomes" id="UP000632125">
    <property type="component" value="Unassembled WGS sequence"/>
</dbReference>
<comment type="caution">
    <text evidence="1">The sequence shown here is derived from an EMBL/GenBank/DDBJ whole genome shotgun (WGS) entry which is preliminary data.</text>
</comment>
<proteinExistence type="predicted"/>
<accession>A0A927CME8</accession>
<reference evidence="1" key="1">
    <citation type="submission" date="2020-09" db="EMBL/GenBank/DDBJ databases">
        <title>A novel bacterium of genus Paenibacillus, isolated from South China Sea.</title>
        <authorList>
            <person name="Huang H."/>
            <person name="Mo K."/>
            <person name="Hu Y."/>
        </authorList>
    </citation>
    <scope>NUCLEOTIDE SEQUENCE</scope>
    <source>
        <strain evidence="1">IB182493</strain>
    </source>
</reference>